<organism evidence="1 2">
    <name type="scientific">Daphnia magna</name>
    <dbReference type="NCBI Taxonomy" id="35525"/>
    <lineage>
        <taxon>Eukaryota</taxon>
        <taxon>Metazoa</taxon>
        <taxon>Ecdysozoa</taxon>
        <taxon>Arthropoda</taxon>
        <taxon>Crustacea</taxon>
        <taxon>Branchiopoda</taxon>
        <taxon>Diplostraca</taxon>
        <taxon>Cladocera</taxon>
        <taxon>Anomopoda</taxon>
        <taxon>Daphniidae</taxon>
        <taxon>Daphnia</taxon>
    </lineage>
</organism>
<dbReference type="AlphaFoldDB" id="A0A164GXE6"/>
<reference evidence="1 2" key="1">
    <citation type="submission" date="2016-03" db="EMBL/GenBank/DDBJ databases">
        <title>EvidentialGene: Evidence-directed Construction of Genes on Genomes.</title>
        <authorList>
            <person name="Gilbert D.G."/>
            <person name="Choi J.-H."/>
            <person name="Mockaitis K."/>
            <person name="Colbourne J."/>
            <person name="Pfrender M."/>
        </authorList>
    </citation>
    <scope>NUCLEOTIDE SEQUENCE [LARGE SCALE GENOMIC DNA]</scope>
    <source>
        <strain evidence="1 2">Xinb3</strain>
        <tissue evidence="1">Complete organism</tissue>
    </source>
</reference>
<gene>
    <name evidence="1" type="ORF">APZ42_004641</name>
</gene>
<name>A0A164GXE6_9CRUS</name>
<proteinExistence type="predicted"/>
<dbReference type="Proteomes" id="UP000076858">
    <property type="component" value="Unassembled WGS sequence"/>
</dbReference>
<comment type="caution">
    <text evidence="1">The sequence shown here is derived from an EMBL/GenBank/DDBJ whole genome shotgun (WGS) entry which is preliminary data.</text>
</comment>
<evidence type="ECO:0000313" key="2">
    <source>
        <dbReference type="Proteomes" id="UP000076858"/>
    </source>
</evidence>
<sequence>MHTADTDASGSAAAQQTARPYLNALLNITVSASAVPRLAVATAQNIPAPEPEVKQTTDVVLADCRGEAELRQAAEEPACCVAIPGRPPL</sequence>
<protein>
    <submittedName>
        <fullName evidence="1">Uncharacterized protein</fullName>
    </submittedName>
</protein>
<dbReference type="EMBL" id="LRGB01013534">
    <property type="protein sequence ID" value="KZR99474.1"/>
    <property type="molecule type" value="Genomic_DNA"/>
</dbReference>
<keyword evidence="2" id="KW-1185">Reference proteome</keyword>
<evidence type="ECO:0000313" key="1">
    <source>
        <dbReference type="EMBL" id="KZR99474.1"/>
    </source>
</evidence>
<accession>A0A164GXE6</accession>